<feature type="region of interest" description="Disordered" evidence="1">
    <location>
        <begin position="174"/>
        <end position="211"/>
    </location>
</feature>
<proteinExistence type="predicted"/>
<dbReference type="InterPro" id="IPR040676">
    <property type="entry name" value="DUF5641"/>
</dbReference>
<evidence type="ECO:0000256" key="1">
    <source>
        <dbReference type="SAM" id="MobiDB-lite"/>
    </source>
</evidence>
<keyword evidence="4" id="KW-1185">Reference proteome</keyword>
<organism evidence="3 4">
    <name type="scientific">Orchesella dallaii</name>
    <dbReference type="NCBI Taxonomy" id="48710"/>
    <lineage>
        <taxon>Eukaryota</taxon>
        <taxon>Metazoa</taxon>
        <taxon>Ecdysozoa</taxon>
        <taxon>Arthropoda</taxon>
        <taxon>Hexapoda</taxon>
        <taxon>Collembola</taxon>
        <taxon>Entomobryomorpha</taxon>
        <taxon>Entomobryoidea</taxon>
        <taxon>Orchesellidae</taxon>
        <taxon>Orchesellinae</taxon>
        <taxon>Orchesella</taxon>
    </lineage>
</organism>
<name>A0ABP1RE72_9HEXA</name>
<accession>A0ABP1RE72</accession>
<comment type="caution">
    <text evidence="3">The sequence shown here is derived from an EMBL/GenBank/DDBJ whole genome shotgun (WGS) entry which is preliminary data.</text>
</comment>
<protein>
    <recommendedName>
        <fullName evidence="2">DUF5641 domain-containing protein</fullName>
    </recommendedName>
</protein>
<dbReference type="Proteomes" id="UP001642540">
    <property type="component" value="Unassembled WGS sequence"/>
</dbReference>
<dbReference type="Pfam" id="PF18701">
    <property type="entry name" value="DUF5641"/>
    <property type="match status" value="1"/>
</dbReference>
<sequence>MERLKKERKPVRAHVTRLINECERILEQAPPDQDALLTHLELLKDVFTHLTVLDEKVKEQLTLKLNVKSKILSSHVRCQPEGEARMQFPMTAVELTIPAKPPPQPGDIVLVGEDRKNRFHWPLGLIIELIPRRDGKQRVAKVKTSHGILLRPIQRLFPLEISAGEELAARMKTIPTSRLKPDSTPEVKAFSGESDHAISKSGRILKRPASN</sequence>
<evidence type="ECO:0000313" key="4">
    <source>
        <dbReference type="Proteomes" id="UP001642540"/>
    </source>
</evidence>
<evidence type="ECO:0000259" key="2">
    <source>
        <dbReference type="Pfam" id="PF18701"/>
    </source>
</evidence>
<feature type="domain" description="DUF5641" evidence="2">
    <location>
        <begin position="101"/>
        <end position="159"/>
    </location>
</feature>
<reference evidence="3 4" key="1">
    <citation type="submission" date="2024-08" db="EMBL/GenBank/DDBJ databases">
        <authorList>
            <person name="Cucini C."/>
            <person name="Frati F."/>
        </authorList>
    </citation>
    <scope>NUCLEOTIDE SEQUENCE [LARGE SCALE GENOMIC DNA]</scope>
</reference>
<evidence type="ECO:0000313" key="3">
    <source>
        <dbReference type="EMBL" id="CAL8127222.1"/>
    </source>
</evidence>
<gene>
    <name evidence="3" type="ORF">ODALV1_LOCUS21742</name>
</gene>
<dbReference type="EMBL" id="CAXLJM020000072">
    <property type="protein sequence ID" value="CAL8127222.1"/>
    <property type="molecule type" value="Genomic_DNA"/>
</dbReference>